<reference evidence="2 3" key="2">
    <citation type="submission" date="2018-11" db="EMBL/GenBank/DDBJ databases">
        <authorList>
            <consortium name="Pathogen Informatics"/>
        </authorList>
    </citation>
    <scope>NUCLEOTIDE SEQUENCE [LARGE SCALE GENOMIC DNA]</scope>
</reference>
<name>A0A0R3QF30_9BILA</name>
<proteinExistence type="predicted"/>
<dbReference type="Proteomes" id="UP000280834">
    <property type="component" value="Unassembled WGS sequence"/>
</dbReference>
<keyword evidence="1" id="KW-1133">Transmembrane helix</keyword>
<evidence type="ECO:0000313" key="4">
    <source>
        <dbReference type="WBParaSite" id="BTMF_0000497401-mRNA-1"/>
    </source>
</evidence>
<gene>
    <name evidence="2" type="ORF">BTMF_LOCUS4261</name>
</gene>
<evidence type="ECO:0000256" key="1">
    <source>
        <dbReference type="SAM" id="Phobius"/>
    </source>
</evidence>
<dbReference type="AlphaFoldDB" id="A0A0R3QF30"/>
<accession>A0A0R3QF30</accession>
<evidence type="ECO:0000313" key="2">
    <source>
        <dbReference type="EMBL" id="VDO16440.1"/>
    </source>
</evidence>
<dbReference type="EMBL" id="UZAG01004147">
    <property type="protein sequence ID" value="VDO16440.1"/>
    <property type="molecule type" value="Genomic_DNA"/>
</dbReference>
<feature type="transmembrane region" description="Helical" evidence="1">
    <location>
        <begin position="7"/>
        <end position="28"/>
    </location>
</feature>
<keyword evidence="1" id="KW-0472">Membrane</keyword>
<keyword evidence="1" id="KW-0812">Transmembrane</keyword>
<organism evidence="4">
    <name type="scientific">Brugia timori</name>
    <dbReference type="NCBI Taxonomy" id="42155"/>
    <lineage>
        <taxon>Eukaryota</taxon>
        <taxon>Metazoa</taxon>
        <taxon>Ecdysozoa</taxon>
        <taxon>Nematoda</taxon>
        <taxon>Chromadorea</taxon>
        <taxon>Rhabditida</taxon>
        <taxon>Spirurina</taxon>
        <taxon>Spiruromorpha</taxon>
        <taxon>Filarioidea</taxon>
        <taxon>Onchocercidae</taxon>
        <taxon>Brugia</taxon>
    </lineage>
</organism>
<evidence type="ECO:0000313" key="3">
    <source>
        <dbReference type="Proteomes" id="UP000280834"/>
    </source>
</evidence>
<sequence length="42" mass="4500">MEEGNAVFCSICLGVSFLTSLIGTGYIFQRCCALKQTTSGIH</sequence>
<protein>
    <submittedName>
        <fullName evidence="4">LITAF domain-containing protein</fullName>
    </submittedName>
</protein>
<keyword evidence="3" id="KW-1185">Reference proteome</keyword>
<reference evidence="4" key="1">
    <citation type="submission" date="2017-02" db="UniProtKB">
        <authorList>
            <consortium name="WormBaseParasite"/>
        </authorList>
    </citation>
    <scope>IDENTIFICATION</scope>
</reference>
<dbReference type="WBParaSite" id="BTMF_0000497401-mRNA-1">
    <property type="protein sequence ID" value="BTMF_0000497401-mRNA-1"/>
    <property type="gene ID" value="BTMF_0000497401"/>
</dbReference>